<sequence>MLMYNLPSKILCRVLNVQLKAELDTDEVFAQEDENEVEKEPMPSPPPRFHVHSFCKTLTASNTSTHGGFLVLRWRADECLPPLDKSRQPPTQELAAKDLHRNEWQLKRSLYALFSQYERIFDIVALKTAKLRGQAWVVFSEVPVASNAVRQTQNFAFYDKPMAGLNYTFARNITGLVAPAIAAGLGALTHTLGTLVSMTGVSGFATAAAVTAIRTIVGSFR</sequence>
<evidence type="ECO:0000256" key="3">
    <source>
        <dbReference type="ARBA" id="ARBA00023125"/>
    </source>
</evidence>
<reference evidence="8" key="1">
    <citation type="journal article" date="2020" name="Nat. Commun.">
        <title>Genome assembly of wild tea tree DASZ reveals pedigree and selection history of tea varieties.</title>
        <authorList>
            <person name="Zhang W."/>
            <person name="Zhang Y."/>
            <person name="Qiu H."/>
            <person name="Guo Y."/>
            <person name="Wan H."/>
            <person name="Zhang X."/>
            <person name="Scossa F."/>
            <person name="Alseekh S."/>
            <person name="Zhang Q."/>
            <person name="Wang P."/>
            <person name="Xu L."/>
            <person name="Schmidt M.H."/>
            <person name="Jia X."/>
            <person name="Li D."/>
            <person name="Zhu A."/>
            <person name="Guo F."/>
            <person name="Chen W."/>
            <person name="Ni D."/>
            <person name="Usadel B."/>
            <person name="Fernie A.R."/>
            <person name="Wen W."/>
        </authorList>
    </citation>
    <scope>NUCLEOTIDE SEQUENCE [LARGE SCALE GENOMIC DNA]</scope>
    <source>
        <strain evidence="8">cv. G240</strain>
    </source>
</reference>
<evidence type="ECO:0000256" key="2">
    <source>
        <dbReference type="ARBA" id="ARBA00023015"/>
    </source>
</evidence>
<evidence type="ECO:0000256" key="4">
    <source>
        <dbReference type="ARBA" id="ARBA00023163"/>
    </source>
</evidence>
<evidence type="ECO:0000256" key="5">
    <source>
        <dbReference type="ARBA" id="ARBA00023242"/>
    </source>
</evidence>
<evidence type="ECO:0000313" key="7">
    <source>
        <dbReference type="EMBL" id="KAF5938021.1"/>
    </source>
</evidence>
<dbReference type="AlphaFoldDB" id="A0A7J7GDK1"/>
<protein>
    <recommendedName>
        <fullName evidence="9">RRM domain-containing protein</fullName>
    </recommendedName>
</protein>
<organism evidence="7 8">
    <name type="scientific">Camellia sinensis</name>
    <name type="common">Tea plant</name>
    <name type="synonym">Thea sinensis</name>
    <dbReference type="NCBI Taxonomy" id="4442"/>
    <lineage>
        <taxon>Eukaryota</taxon>
        <taxon>Viridiplantae</taxon>
        <taxon>Streptophyta</taxon>
        <taxon>Embryophyta</taxon>
        <taxon>Tracheophyta</taxon>
        <taxon>Spermatophyta</taxon>
        <taxon>Magnoliopsida</taxon>
        <taxon>eudicotyledons</taxon>
        <taxon>Gunneridae</taxon>
        <taxon>Pentapetalae</taxon>
        <taxon>asterids</taxon>
        <taxon>Ericales</taxon>
        <taxon>Theaceae</taxon>
        <taxon>Camellia</taxon>
    </lineage>
</organism>
<dbReference type="EMBL" id="JACBKZ010000012">
    <property type="protein sequence ID" value="KAF5938021.1"/>
    <property type="molecule type" value="Genomic_DNA"/>
</dbReference>
<keyword evidence="2" id="KW-0805">Transcription regulation</keyword>
<accession>A0A7J7GDK1</accession>
<dbReference type="PANTHER" id="PTHR31384:SF79">
    <property type="entry name" value="AUXIN RESPONSE FACTOR 2"/>
    <property type="match status" value="1"/>
</dbReference>
<evidence type="ECO:0000256" key="1">
    <source>
        <dbReference type="ARBA" id="ARBA00004123"/>
    </source>
</evidence>
<dbReference type="GO" id="GO:0009725">
    <property type="term" value="P:response to hormone"/>
    <property type="evidence" value="ECO:0007669"/>
    <property type="project" value="InterPro"/>
</dbReference>
<dbReference type="SUPFAM" id="SSF54928">
    <property type="entry name" value="RNA-binding domain, RBD"/>
    <property type="match status" value="1"/>
</dbReference>
<reference evidence="7 8" key="2">
    <citation type="submission" date="2020-07" db="EMBL/GenBank/DDBJ databases">
        <title>Genome assembly of wild tea tree DASZ reveals pedigree and selection history of tea varieties.</title>
        <authorList>
            <person name="Zhang W."/>
        </authorList>
    </citation>
    <scope>NUCLEOTIDE SEQUENCE [LARGE SCALE GENOMIC DNA]</scope>
    <source>
        <strain evidence="8">cv. G240</strain>
        <tissue evidence="7">Leaf</tissue>
    </source>
</reference>
<dbReference type="Proteomes" id="UP000593564">
    <property type="component" value="Unassembled WGS sequence"/>
</dbReference>
<proteinExistence type="predicted"/>
<dbReference type="InterPro" id="IPR044835">
    <property type="entry name" value="ARF_plant"/>
</dbReference>
<comment type="subcellular location">
    <subcellularLocation>
        <location evidence="1">Nucleus</location>
    </subcellularLocation>
</comment>
<evidence type="ECO:0000313" key="8">
    <source>
        <dbReference type="Proteomes" id="UP000593564"/>
    </source>
</evidence>
<dbReference type="GO" id="GO:0006355">
    <property type="term" value="P:regulation of DNA-templated transcription"/>
    <property type="evidence" value="ECO:0007669"/>
    <property type="project" value="InterPro"/>
</dbReference>
<feature type="transmembrane region" description="Helical" evidence="6">
    <location>
        <begin position="169"/>
        <end position="189"/>
    </location>
</feature>
<evidence type="ECO:0008006" key="9">
    <source>
        <dbReference type="Google" id="ProtNLM"/>
    </source>
</evidence>
<keyword evidence="6" id="KW-0812">Transmembrane</keyword>
<dbReference type="PANTHER" id="PTHR31384">
    <property type="entry name" value="AUXIN RESPONSE FACTOR 4-RELATED"/>
    <property type="match status" value="1"/>
</dbReference>
<keyword evidence="5" id="KW-0539">Nucleus</keyword>
<gene>
    <name evidence="7" type="ORF">HYC85_025527</name>
</gene>
<keyword evidence="8" id="KW-1185">Reference proteome</keyword>
<keyword evidence="6" id="KW-0472">Membrane</keyword>
<dbReference type="SUPFAM" id="SSF101936">
    <property type="entry name" value="DNA-binding pseudobarrel domain"/>
    <property type="match status" value="1"/>
</dbReference>
<keyword evidence="3" id="KW-0238">DNA-binding</keyword>
<name>A0A7J7GDK1_CAMSI</name>
<feature type="transmembrane region" description="Helical" evidence="6">
    <location>
        <begin position="195"/>
        <end position="217"/>
    </location>
</feature>
<dbReference type="Gene3D" id="2.40.330.10">
    <property type="entry name" value="DNA-binding pseudobarrel domain"/>
    <property type="match status" value="1"/>
</dbReference>
<dbReference type="InterPro" id="IPR035979">
    <property type="entry name" value="RBD_domain_sf"/>
</dbReference>
<keyword evidence="6" id="KW-1133">Transmembrane helix</keyword>
<evidence type="ECO:0000256" key="6">
    <source>
        <dbReference type="SAM" id="Phobius"/>
    </source>
</evidence>
<dbReference type="GO" id="GO:0005634">
    <property type="term" value="C:nucleus"/>
    <property type="evidence" value="ECO:0007669"/>
    <property type="project" value="UniProtKB-SubCell"/>
</dbReference>
<keyword evidence="4" id="KW-0804">Transcription</keyword>
<dbReference type="InterPro" id="IPR015300">
    <property type="entry name" value="DNA-bd_pseudobarrel_sf"/>
</dbReference>
<dbReference type="GO" id="GO:0003677">
    <property type="term" value="F:DNA binding"/>
    <property type="evidence" value="ECO:0007669"/>
    <property type="project" value="UniProtKB-KW"/>
</dbReference>
<comment type="caution">
    <text evidence="7">The sequence shown here is derived from an EMBL/GenBank/DDBJ whole genome shotgun (WGS) entry which is preliminary data.</text>
</comment>